<dbReference type="Proteomes" id="UP000600026">
    <property type="component" value="Unassembled WGS sequence"/>
</dbReference>
<accession>A0A919GT34</accession>
<proteinExistence type="predicted"/>
<dbReference type="InterPro" id="IPR036380">
    <property type="entry name" value="Isochorismatase-like_sf"/>
</dbReference>
<gene>
    <name evidence="2" type="ORF">Sxan_04780</name>
</gene>
<sequence>MVWVQHSDGDLERDSEPWQYVPELARQDSEPLVHKTYGDSFEDTELEALLAEQR</sequence>
<evidence type="ECO:0000313" key="2">
    <source>
        <dbReference type="EMBL" id="GHI83114.1"/>
    </source>
</evidence>
<name>A0A919GT34_9ACTN</name>
<comment type="caution">
    <text evidence="2">The sequence shown here is derived from an EMBL/GenBank/DDBJ whole genome shotgun (WGS) entry which is preliminary data.</text>
</comment>
<protein>
    <recommendedName>
        <fullName evidence="1">Isochorismatase-like domain-containing protein</fullName>
    </recommendedName>
</protein>
<dbReference type="Pfam" id="PF00857">
    <property type="entry name" value="Isochorismatase"/>
    <property type="match status" value="1"/>
</dbReference>
<dbReference type="Gene3D" id="3.40.50.850">
    <property type="entry name" value="Isochorismatase-like"/>
    <property type="match status" value="1"/>
</dbReference>
<dbReference type="InterPro" id="IPR000868">
    <property type="entry name" value="Isochorismatase-like_dom"/>
</dbReference>
<dbReference type="AlphaFoldDB" id="A0A919GT34"/>
<organism evidence="2 3">
    <name type="scientific">Streptomyces xanthophaeus</name>
    <dbReference type="NCBI Taxonomy" id="67385"/>
    <lineage>
        <taxon>Bacteria</taxon>
        <taxon>Bacillati</taxon>
        <taxon>Actinomycetota</taxon>
        <taxon>Actinomycetes</taxon>
        <taxon>Kitasatosporales</taxon>
        <taxon>Streptomycetaceae</taxon>
        <taxon>Streptomyces</taxon>
    </lineage>
</organism>
<keyword evidence="3" id="KW-1185">Reference proteome</keyword>
<evidence type="ECO:0000313" key="3">
    <source>
        <dbReference type="Proteomes" id="UP000600026"/>
    </source>
</evidence>
<feature type="domain" description="Isochorismatase-like" evidence="1">
    <location>
        <begin position="5"/>
        <end position="53"/>
    </location>
</feature>
<evidence type="ECO:0000259" key="1">
    <source>
        <dbReference type="Pfam" id="PF00857"/>
    </source>
</evidence>
<reference evidence="2" key="1">
    <citation type="submission" date="2020-09" db="EMBL/GenBank/DDBJ databases">
        <title>Whole genome shotgun sequence of Streptomyces xanthophaeus NBRC 12829.</title>
        <authorList>
            <person name="Komaki H."/>
            <person name="Tamura T."/>
        </authorList>
    </citation>
    <scope>NUCLEOTIDE SEQUENCE</scope>
    <source>
        <strain evidence="2">NBRC 12829</strain>
    </source>
</reference>
<dbReference type="SUPFAM" id="SSF52499">
    <property type="entry name" value="Isochorismatase-like hydrolases"/>
    <property type="match status" value="1"/>
</dbReference>
<dbReference type="EMBL" id="BNEE01000003">
    <property type="protein sequence ID" value="GHI83114.1"/>
    <property type="molecule type" value="Genomic_DNA"/>
</dbReference>